<name>A0ABT4YRG0_9VIBR</name>
<proteinExistence type="inferred from homology"/>
<dbReference type="Pfam" id="PF09829">
    <property type="entry name" value="DUF2057"/>
    <property type="match status" value="1"/>
</dbReference>
<dbReference type="InterPro" id="IPR018635">
    <property type="entry name" value="UPF0319"/>
</dbReference>
<dbReference type="Proteomes" id="UP001210678">
    <property type="component" value="Unassembled WGS sequence"/>
</dbReference>
<dbReference type="EMBL" id="JAQLOI010000001">
    <property type="protein sequence ID" value="MDB1123629.1"/>
    <property type="molecule type" value="Genomic_DNA"/>
</dbReference>
<keyword evidence="4" id="KW-1185">Reference proteome</keyword>
<evidence type="ECO:0000256" key="1">
    <source>
        <dbReference type="ARBA" id="ARBA00008490"/>
    </source>
</evidence>
<sequence length="178" mass="19836">MFRYSYTYNRGDNYTRVDTPVIIAKFTAQDTNITFQFPEFRNAAEAGENIGNIRWSLIDSDKKVIEKAEDTLRIDGMQIGRNYVRETEDYNEAGGPAAIKSKRHTVSLPPTSTTSSTVSTSIEATSSVATAAAIEAIPKQATSTSNTPNADTAEEMLHFWYDKASPETKARFKEYVNQ</sequence>
<keyword evidence="2" id="KW-0732">Signal</keyword>
<dbReference type="PANTHER" id="PTHR38108">
    <property type="entry name" value="UPF0319 PROTEIN YCCT"/>
    <property type="match status" value="1"/>
</dbReference>
<evidence type="ECO:0000313" key="4">
    <source>
        <dbReference type="Proteomes" id="UP001210678"/>
    </source>
</evidence>
<protein>
    <submittedName>
        <fullName evidence="3">DUF2057 family protein</fullName>
    </submittedName>
</protein>
<reference evidence="3 4" key="1">
    <citation type="submission" date="2023-01" db="EMBL/GenBank/DDBJ databases">
        <title>Vibrio sp. KJ40-1 sp.nov, isolated from marine algae.</title>
        <authorList>
            <person name="Butt M."/>
            <person name="Kim J.M.J."/>
            <person name="Jeon C.O.C."/>
        </authorList>
    </citation>
    <scope>NUCLEOTIDE SEQUENCE [LARGE SCALE GENOMIC DNA]</scope>
    <source>
        <strain evidence="3 4">KJ40-1</strain>
    </source>
</reference>
<dbReference type="PANTHER" id="PTHR38108:SF1">
    <property type="entry name" value="UPF0319 PROTEIN YCCT"/>
    <property type="match status" value="1"/>
</dbReference>
<organism evidence="3 4">
    <name type="scientific">Vibrio algarum</name>
    <dbReference type="NCBI Taxonomy" id="3020714"/>
    <lineage>
        <taxon>Bacteria</taxon>
        <taxon>Pseudomonadati</taxon>
        <taxon>Pseudomonadota</taxon>
        <taxon>Gammaproteobacteria</taxon>
        <taxon>Vibrionales</taxon>
        <taxon>Vibrionaceae</taxon>
        <taxon>Vibrio</taxon>
    </lineage>
</organism>
<evidence type="ECO:0000256" key="2">
    <source>
        <dbReference type="ARBA" id="ARBA00022729"/>
    </source>
</evidence>
<gene>
    <name evidence="3" type="ORF">PGX00_08110</name>
</gene>
<accession>A0ABT4YRG0</accession>
<comment type="similarity">
    <text evidence="1">Belongs to the UPF0319 family.</text>
</comment>
<comment type="caution">
    <text evidence="3">The sequence shown here is derived from an EMBL/GenBank/DDBJ whole genome shotgun (WGS) entry which is preliminary data.</text>
</comment>
<evidence type="ECO:0000313" key="3">
    <source>
        <dbReference type="EMBL" id="MDB1123629.1"/>
    </source>
</evidence>